<evidence type="ECO:0000313" key="2">
    <source>
        <dbReference type="Proteomes" id="UP000249829"/>
    </source>
</evidence>
<dbReference type="AlphaFoldDB" id="A0A2V5GYY7"/>
<dbReference type="OMA" id="WKRTRSI"/>
<evidence type="ECO:0000313" key="1">
    <source>
        <dbReference type="EMBL" id="PYI16718.1"/>
    </source>
</evidence>
<accession>A0A2V5GYY7</accession>
<dbReference type="STRING" id="1450538.A0A2V5GYY7"/>
<name>A0A2V5GYY7_ASPV1</name>
<evidence type="ECO:0008006" key="3">
    <source>
        <dbReference type="Google" id="ProtNLM"/>
    </source>
</evidence>
<keyword evidence="2" id="KW-1185">Reference proteome</keyword>
<sequence length="228" mass="26166">MASYAPSFHSDASTEFDPGLVDAKLPNDDTIIRRYKISNTAWRHHYNVKLGDDQQLYRVRVSEFRPKKPDLTFHAGMDDSGPVVAVAKFQHFSRGIHIGLGDPQAPSEMVWEDLTGRSKSHSKYRWEMEVHTASGPRRQSFLWKRTHHVGLEGHTWTRLSNRNYKLVDEQSGNILAMFMSNVASYKESGMLQLYVDYGQQFDLMVLATVLSLYEKARRRRQNSTTTGA</sequence>
<reference evidence="1 2" key="1">
    <citation type="submission" date="2018-02" db="EMBL/GenBank/DDBJ databases">
        <title>The genomes of Aspergillus section Nigri reveals drivers in fungal speciation.</title>
        <authorList>
            <consortium name="DOE Joint Genome Institute"/>
            <person name="Vesth T.C."/>
            <person name="Nybo J."/>
            <person name="Theobald S."/>
            <person name="Brandl J."/>
            <person name="Frisvad J.C."/>
            <person name="Nielsen K.F."/>
            <person name="Lyhne E.K."/>
            <person name="Kogle M.E."/>
            <person name="Kuo A."/>
            <person name="Riley R."/>
            <person name="Clum A."/>
            <person name="Nolan M."/>
            <person name="Lipzen A."/>
            <person name="Salamov A."/>
            <person name="Henrissat B."/>
            <person name="Wiebenga A."/>
            <person name="De vries R.P."/>
            <person name="Grigoriev I.V."/>
            <person name="Mortensen U.H."/>
            <person name="Andersen M.R."/>
            <person name="Baker S.E."/>
        </authorList>
    </citation>
    <scope>NUCLEOTIDE SEQUENCE [LARGE SCALE GENOMIC DNA]</scope>
    <source>
        <strain evidence="1 2">CBS 115571</strain>
    </source>
</reference>
<gene>
    <name evidence="1" type="ORF">BO99DRAFT_404839</name>
</gene>
<dbReference type="EMBL" id="KZ825165">
    <property type="protein sequence ID" value="PYI16718.1"/>
    <property type="molecule type" value="Genomic_DNA"/>
</dbReference>
<proteinExistence type="predicted"/>
<organism evidence="1 2">
    <name type="scientific">Aspergillus violaceofuscus (strain CBS 115571)</name>
    <dbReference type="NCBI Taxonomy" id="1450538"/>
    <lineage>
        <taxon>Eukaryota</taxon>
        <taxon>Fungi</taxon>
        <taxon>Dikarya</taxon>
        <taxon>Ascomycota</taxon>
        <taxon>Pezizomycotina</taxon>
        <taxon>Eurotiomycetes</taxon>
        <taxon>Eurotiomycetidae</taxon>
        <taxon>Eurotiales</taxon>
        <taxon>Aspergillaceae</taxon>
        <taxon>Aspergillus</taxon>
    </lineage>
</organism>
<protein>
    <recommendedName>
        <fullName evidence="3">Tubby C-terminal-like domain-containing protein</fullName>
    </recommendedName>
</protein>
<dbReference type="Proteomes" id="UP000249829">
    <property type="component" value="Unassembled WGS sequence"/>
</dbReference>